<organism evidence="2 3">
    <name type="scientific">Claviceps humidiphila</name>
    <dbReference type="NCBI Taxonomy" id="1294629"/>
    <lineage>
        <taxon>Eukaryota</taxon>
        <taxon>Fungi</taxon>
        <taxon>Dikarya</taxon>
        <taxon>Ascomycota</taxon>
        <taxon>Pezizomycotina</taxon>
        <taxon>Sordariomycetes</taxon>
        <taxon>Hypocreomycetidae</taxon>
        <taxon>Hypocreales</taxon>
        <taxon>Clavicipitaceae</taxon>
        <taxon>Claviceps</taxon>
    </lineage>
</organism>
<feature type="compositionally biased region" description="Basic and acidic residues" evidence="1">
    <location>
        <begin position="37"/>
        <end position="56"/>
    </location>
</feature>
<sequence length="112" mass="12470">MPISAERVRTRKSATIMDLDPPAKGLVRAAVTCSRKETADISHPKDYVPDHAEAKPARRSSTKEQVQCHHDAGLILGRPTTVHSPFHTSYRSYRLDQSRLKSTAVETCMASR</sequence>
<name>A0A9P7Q8I5_9HYPO</name>
<evidence type="ECO:0000256" key="1">
    <source>
        <dbReference type="SAM" id="MobiDB-lite"/>
    </source>
</evidence>
<accession>A0A9P7Q8I5</accession>
<dbReference type="AlphaFoldDB" id="A0A9P7Q8I5"/>
<keyword evidence="3" id="KW-1185">Reference proteome</keyword>
<evidence type="ECO:0000313" key="3">
    <source>
        <dbReference type="Proteomes" id="UP000732380"/>
    </source>
</evidence>
<gene>
    <name evidence="2" type="ORF">E4U13_003171</name>
</gene>
<comment type="caution">
    <text evidence="2">The sequence shown here is derived from an EMBL/GenBank/DDBJ whole genome shotgun (WGS) entry which is preliminary data.</text>
</comment>
<dbReference type="Proteomes" id="UP000732380">
    <property type="component" value="Unassembled WGS sequence"/>
</dbReference>
<dbReference type="EMBL" id="SRQM01000025">
    <property type="protein sequence ID" value="KAG6122143.1"/>
    <property type="molecule type" value="Genomic_DNA"/>
</dbReference>
<protein>
    <submittedName>
        <fullName evidence="2">Uncharacterized protein</fullName>
    </submittedName>
</protein>
<reference evidence="2 3" key="1">
    <citation type="journal article" date="2020" name="bioRxiv">
        <title>Whole genome comparisons of ergot fungi reveals the divergence and evolution of species within the genus Claviceps are the result of varying mechanisms driving genome evolution and host range expansion.</title>
        <authorList>
            <person name="Wyka S.A."/>
            <person name="Mondo S.J."/>
            <person name="Liu M."/>
            <person name="Dettman J."/>
            <person name="Nalam V."/>
            <person name="Broders K.D."/>
        </authorList>
    </citation>
    <scope>NUCLEOTIDE SEQUENCE [LARGE SCALE GENOMIC DNA]</scope>
    <source>
        <strain evidence="2 3">LM576</strain>
    </source>
</reference>
<evidence type="ECO:0000313" key="2">
    <source>
        <dbReference type="EMBL" id="KAG6122143.1"/>
    </source>
</evidence>
<feature type="region of interest" description="Disordered" evidence="1">
    <location>
        <begin position="37"/>
        <end position="67"/>
    </location>
</feature>
<proteinExistence type="predicted"/>